<dbReference type="AlphaFoldDB" id="A0A2S9S7Z5"/>
<accession>A0A2S9S7Z5</accession>
<dbReference type="RefSeq" id="WP_032823812.1">
    <property type="nucleotide sequence ID" value="NZ_AP018764.1"/>
</dbReference>
<gene>
    <name evidence="1" type="ORF">CH627_04890</name>
</gene>
<organism evidence="1">
    <name type="scientific">Haemophilus influenzae</name>
    <dbReference type="NCBI Taxonomy" id="727"/>
    <lineage>
        <taxon>Bacteria</taxon>
        <taxon>Pseudomonadati</taxon>
        <taxon>Pseudomonadota</taxon>
        <taxon>Gammaproteobacteria</taxon>
        <taxon>Pasteurellales</taxon>
        <taxon>Pasteurellaceae</taxon>
        <taxon>Haemophilus</taxon>
    </lineage>
</organism>
<comment type="caution">
    <text evidence="1">The sequence shown here is derived from an EMBL/GenBank/DDBJ whole genome shotgun (WGS) entry which is preliminary data.</text>
</comment>
<protein>
    <submittedName>
        <fullName evidence="1">DUF1834 family protein</fullName>
    </submittedName>
</protein>
<evidence type="ECO:0000313" key="1">
    <source>
        <dbReference type="EMBL" id="RFN63592.1"/>
    </source>
</evidence>
<dbReference type="InterPro" id="IPR014972">
    <property type="entry name" value="Phage_Mu_Gp37"/>
</dbReference>
<dbReference type="EMBL" id="QVJI01000006">
    <property type="protein sequence ID" value="RFN63592.1"/>
    <property type="molecule type" value="Genomic_DNA"/>
</dbReference>
<name>A0A2S9S7Z5_HAEIF</name>
<reference evidence="1" key="1">
    <citation type="submission" date="2018-08" db="EMBL/GenBank/DDBJ databases">
        <title>Antagonistic pleiotropy in the bifunctional surface protein FadL/P1 during adaptation of Haemophilus influenzae to chronic lung infection associated with COPD.</title>
        <authorList>
            <person name="Moleres J."/>
            <person name="Ehrlich R."/>
        </authorList>
    </citation>
    <scope>NUCLEOTIDE SEQUENCE [LARGE SCALE GENOMIC DNA]</scope>
    <source>
        <strain evidence="1">P668-6062</strain>
    </source>
</reference>
<sequence length="214" mass="23578">MITEIENALVDRLTRGLGQLANTVKSYGGELDDESLGTGRLPMVLVTFGGARIEQMTVRGNAFRTTAKFVVIVAVRSLRSNQAARQGGVDKREIGANQLIYAVRRLLDAQRLGGLVKPLKPLAIRTLFNNAQFRTEKVTAYAIEYETVFDDVAPLEDGLYPEKTQDPTNPDFVFTHYAAELSPASPTLEQVDGKLYDPNNNAEVGFSVKTKDKK</sequence>
<dbReference type="Pfam" id="PF08873">
    <property type="entry name" value="Phage_Mu_Gp37"/>
    <property type="match status" value="1"/>
</dbReference>
<dbReference type="Gene3D" id="3.30.2000.10">
    <property type="entry name" value="Phage tail protein-like"/>
    <property type="match status" value="1"/>
</dbReference>
<proteinExistence type="predicted"/>
<dbReference type="InterPro" id="IPR038042">
    <property type="entry name" value="Gp37-like"/>
</dbReference>